<dbReference type="PANTHER" id="PTHR36842:SF1">
    <property type="entry name" value="PROTEIN TOLB"/>
    <property type="match status" value="1"/>
</dbReference>
<comment type="similarity">
    <text evidence="1">Belongs to the TolB family.</text>
</comment>
<dbReference type="Proteomes" id="UP000321168">
    <property type="component" value="Unassembled WGS sequence"/>
</dbReference>
<dbReference type="PANTHER" id="PTHR36842">
    <property type="entry name" value="PROTEIN TOLB HOMOLOG"/>
    <property type="match status" value="1"/>
</dbReference>
<evidence type="ECO:0000256" key="1">
    <source>
        <dbReference type="ARBA" id="ARBA00009820"/>
    </source>
</evidence>
<dbReference type="InterPro" id="IPR011659">
    <property type="entry name" value="WD40"/>
</dbReference>
<evidence type="ECO:0008006" key="4">
    <source>
        <dbReference type="Google" id="ProtNLM"/>
    </source>
</evidence>
<dbReference type="AlphaFoldDB" id="A0A5C6V8F6"/>
<dbReference type="InterPro" id="IPR011042">
    <property type="entry name" value="6-blade_b-propeller_TolB-like"/>
</dbReference>
<reference evidence="2 3" key="1">
    <citation type="submission" date="2019-08" db="EMBL/GenBank/DDBJ databases">
        <title>Genome of Luteibaculum oceani JCM 18817.</title>
        <authorList>
            <person name="Bowman J.P."/>
        </authorList>
    </citation>
    <scope>NUCLEOTIDE SEQUENCE [LARGE SCALE GENOMIC DNA]</scope>
    <source>
        <strain evidence="2 3">JCM 18817</strain>
    </source>
</reference>
<accession>A0A5C6V8F6</accession>
<dbReference type="OrthoDB" id="9815657at2"/>
<dbReference type="SUPFAM" id="SSF69304">
    <property type="entry name" value="Tricorn protease N-terminal domain"/>
    <property type="match status" value="1"/>
</dbReference>
<comment type="caution">
    <text evidence="2">The sequence shown here is derived from an EMBL/GenBank/DDBJ whole genome shotgun (WGS) entry which is preliminary data.</text>
</comment>
<dbReference type="Pfam" id="PF07676">
    <property type="entry name" value="PD40"/>
    <property type="match status" value="2"/>
</dbReference>
<evidence type="ECO:0000313" key="3">
    <source>
        <dbReference type="Proteomes" id="UP000321168"/>
    </source>
</evidence>
<dbReference type="Gene3D" id="2.120.10.30">
    <property type="entry name" value="TolB, C-terminal domain"/>
    <property type="match status" value="3"/>
</dbReference>
<gene>
    <name evidence="2" type="ORF">FRX97_03765</name>
</gene>
<name>A0A5C6V8F6_9FLAO</name>
<keyword evidence="3" id="KW-1185">Reference proteome</keyword>
<dbReference type="RefSeq" id="WP_147013548.1">
    <property type="nucleotide sequence ID" value="NZ_VORB01000003.1"/>
</dbReference>
<protein>
    <recommendedName>
        <fullName evidence="4">Dipeptidylpeptidase IV N-terminal domain-containing protein</fullName>
    </recommendedName>
</protein>
<evidence type="ECO:0000313" key="2">
    <source>
        <dbReference type="EMBL" id="TXC81643.1"/>
    </source>
</evidence>
<dbReference type="PROSITE" id="PS51257">
    <property type="entry name" value="PROKAR_LIPOPROTEIN"/>
    <property type="match status" value="1"/>
</dbReference>
<proteinExistence type="inferred from homology"/>
<sequence>MKKLIGWGIIITLIFVLGCKSEPEQAKTYVVAYNVWAPDSIYEDNYEIFSIDLNGNQKKNLTNHGDVAWTYMAVGDEIYFISDRDTCYRCFYLYRMKWDGSNLEQVSNIRLRDSWMGSRKNGEEIIVNPHPTVDSCFYILNKAGFLISKVCHGLAYANDPCFSPDGDKIVFRGSKIPFKKNSDYKDELFIMDANGQNVKQLTSYPTSDTTAKWHNYHAGPPRWHPTENFISYQSKQNGKYSLFAIKPKGGKSWKLTEQSFQEGWHDWSSDGKWLAVESFDLAGEDFNIHLINWKTKEIKILTDSSYRYEQAPVFVEIPKAQSDL</sequence>
<dbReference type="EMBL" id="VORB01000003">
    <property type="protein sequence ID" value="TXC81643.1"/>
    <property type="molecule type" value="Genomic_DNA"/>
</dbReference>
<organism evidence="2 3">
    <name type="scientific">Luteibaculum oceani</name>
    <dbReference type="NCBI Taxonomy" id="1294296"/>
    <lineage>
        <taxon>Bacteria</taxon>
        <taxon>Pseudomonadati</taxon>
        <taxon>Bacteroidota</taxon>
        <taxon>Flavobacteriia</taxon>
        <taxon>Flavobacteriales</taxon>
        <taxon>Luteibaculaceae</taxon>
        <taxon>Luteibaculum</taxon>
    </lineage>
</organism>